<sequence>MRRILFLVAVLCFALLGCTQGSSNQLEEVVNNHNDIENLEGLDRFVENVENQNGAKINYIQYGVEGQRGVKTLTFDGKSINVSQSVAGEFIEEYNCQGLTIEIEKDIKQYILRDCSGSFNGDFVLLSIPNK</sequence>
<evidence type="ECO:0000313" key="2">
    <source>
        <dbReference type="EMBL" id="MDN4609008.1"/>
    </source>
</evidence>
<dbReference type="Pfam" id="PF14275">
    <property type="entry name" value="DUF4362"/>
    <property type="match status" value="1"/>
</dbReference>
<keyword evidence="3" id="KW-1185">Reference proteome</keyword>
<protein>
    <submittedName>
        <fullName evidence="2">DUF4362 domain-containing protein</fullName>
    </submittedName>
</protein>
<evidence type="ECO:0000313" key="3">
    <source>
        <dbReference type="Proteomes" id="UP001175097"/>
    </source>
</evidence>
<keyword evidence="1" id="KW-0732">Signal</keyword>
<organism evidence="2 3">
    <name type="scientific">Sporosarcina highlanderae</name>
    <dbReference type="NCBI Taxonomy" id="3035916"/>
    <lineage>
        <taxon>Bacteria</taxon>
        <taxon>Bacillati</taxon>
        <taxon>Bacillota</taxon>
        <taxon>Bacilli</taxon>
        <taxon>Bacillales</taxon>
        <taxon>Caryophanaceae</taxon>
        <taxon>Sporosarcina</taxon>
    </lineage>
</organism>
<name>A0ABT8JV12_9BACL</name>
<dbReference type="Proteomes" id="UP001175097">
    <property type="component" value="Unassembled WGS sequence"/>
</dbReference>
<dbReference type="InterPro" id="IPR025372">
    <property type="entry name" value="DUF4362"/>
</dbReference>
<evidence type="ECO:0000256" key="1">
    <source>
        <dbReference type="SAM" id="SignalP"/>
    </source>
</evidence>
<proteinExistence type="predicted"/>
<accession>A0ABT8JV12</accession>
<dbReference type="PROSITE" id="PS51257">
    <property type="entry name" value="PROKAR_LIPOPROTEIN"/>
    <property type="match status" value="1"/>
</dbReference>
<gene>
    <name evidence="2" type="ORF">P5G49_16220</name>
</gene>
<feature type="signal peptide" evidence="1">
    <location>
        <begin position="1"/>
        <end position="23"/>
    </location>
</feature>
<feature type="chain" id="PRO_5045565755" evidence="1">
    <location>
        <begin position="24"/>
        <end position="131"/>
    </location>
</feature>
<dbReference type="RefSeq" id="WP_301245509.1">
    <property type="nucleotide sequence ID" value="NZ_JAROCC010000018.1"/>
</dbReference>
<comment type="caution">
    <text evidence="2">The sequence shown here is derived from an EMBL/GenBank/DDBJ whole genome shotgun (WGS) entry which is preliminary data.</text>
</comment>
<dbReference type="EMBL" id="JAROCC010000018">
    <property type="protein sequence ID" value="MDN4609008.1"/>
    <property type="molecule type" value="Genomic_DNA"/>
</dbReference>
<reference evidence="2" key="1">
    <citation type="submission" date="2023-03" db="EMBL/GenBank/DDBJ databases">
        <title>MT1 and MT2 Draft Genomes of Novel Species.</title>
        <authorList>
            <person name="Venkateswaran K."/>
        </authorList>
    </citation>
    <scope>NUCLEOTIDE SEQUENCE</scope>
    <source>
        <strain evidence="2">F6_3S_P_2</strain>
    </source>
</reference>